<accession>A0A177KY09</accession>
<sequence>MYSSKKTMKQKNGGIGYLLLGAGAAAWWLSKDENRTKFDDWMTQAKQKLSGETSPGDAFPVYKGGNPHPEDIDDNKMVSEGSQFAVDYYNKKENH</sequence>
<dbReference type="RefSeq" id="WP_018392826.1">
    <property type="nucleotide sequence ID" value="NZ_LQWZ01000012.1"/>
</dbReference>
<protein>
    <submittedName>
        <fullName evidence="3">Uncharacterized protein</fullName>
    </submittedName>
</protein>
<dbReference type="OrthoDB" id="2390014at2"/>
<keyword evidence="2" id="KW-0472">Membrane</keyword>
<comment type="caution">
    <text evidence="3">The sequence shown here is derived from an EMBL/GenBank/DDBJ whole genome shotgun (WGS) entry which is preliminary data.</text>
</comment>
<evidence type="ECO:0000313" key="4">
    <source>
        <dbReference type="Proteomes" id="UP000077271"/>
    </source>
</evidence>
<evidence type="ECO:0000313" key="3">
    <source>
        <dbReference type="EMBL" id="OAH57885.1"/>
    </source>
</evidence>
<name>A0A177KY09_9BACI</name>
<proteinExistence type="predicted"/>
<dbReference type="EMBL" id="LQWZ01000012">
    <property type="protein sequence ID" value="OAH57885.1"/>
    <property type="molecule type" value="Genomic_DNA"/>
</dbReference>
<gene>
    <name evidence="3" type="ORF">AWH48_02420</name>
</gene>
<keyword evidence="2" id="KW-1133">Transmembrane helix</keyword>
<keyword evidence="2" id="KW-0812">Transmembrane</keyword>
<feature type="region of interest" description="Disordered" evidence="1">
    <location>
        <begin position="47"/>
        <end position="75"/>
    </location>
</feature>
<dbReference type="AlphaFoldDB" id="A0A177KY09"/>
<feature type="transmembrane region" description="Helical" evidence="2">
    <location>
        <begin position="12"/>
        <end position="29"/>
    </location>
</feature>
<organism evidence="3 4">
    <name type="scientific">Domibacillus aminovorans</name>
    <dbReference type="NCBI Taxonomy" id="29332"/>
    <lineage>
        <taxon>Bacteria</taxon>
        <taxon>Bacillati</taxon>
        <taxon>Bacillota</taxon>
        <taxon>Bacilli</taxon>
        <taxon>Bacillales</taxon>
        <taxon>Bacillaceae</taxon>
        <taxon>Domibacillus</taxon>
    </lineage>
</organism>
<evidence type="ECO:0000256" key="1">
    <source>
        <dbReference type="SAM" id="MobiDB-lite"/>
    </source>
</evidence>
<dbReference type="Proteomes" id="UP000077271">
    <property type="component" value="Unassembled WGS sequence"/>
</dbReference>
<reference evidence="3 4" key="1">
    <citation type="submission" date="2016-01" db="EMBL/GenBank/DDBJ databases">
        <title>Investigation of taxonomic status of Bacillus aminovorans.</title>
        <authorList>
            <person name="Verma A."/>
            <person name="Pal Y."/>
            <person name="Krishnamurthi S."/>
        </authorList>
    </citation>
    <scope>NUCLEOTIDE SEQUENCE [LARGE SCALE GENOMIC DNA]</scope>
    <source>
        <strain evidence="3 4">DSM 4337</strain>
    </source>
</reference>
<evidence type="ECO:0000256" key="2">
    <source>
        <dbReference type="SAM" id="Phobius"/>
    </source>
</evidence>